<gene>
    <name evidence="8" type="ORF">AB1Y20_011049</name>
</gene>
<dbReference type="Pfam" id="PF03798">
    <property type="entry name" value="TRAM_LAG1_CLN8"/>
    <property type="match status" value="1"/>
</dbReference>
<comment type="subcellular location">
    <subcellularLocation>
        <location evidence="1">Membrane</location>
        <topology evidence="1">Multi-pass membrane protein</topology>
    </subcellularLocation>
</comment>
<dbReference type="InterPro" id="IPR050846">
    <property type="entry name" value="TLCD"/>
</dbReference>
<reference evidence="8 9" key="1">
    <citation type="journal article" date="2024" name="Science">
        <title>Giant polyketide synthase enzymes in the biosynthesis of giant marine polyether toxins.</title>
        <authorList>
            <person name="Fallon T.R."/>
            <person name="Shende V.V."/>
            <person name="Wierzbicki I.H."/>
            <person name="Pendleton A.L."/>
            <person name="Watervoot N.F."/>
            <person name="Auber R.P."/>
            <person name="Gonzalez D.J."/>
            <person name="Wisecaver J.H."/>
            <person name="Moore B.S."/>
        </authorList>
    </citation>
    <scope>NUCLEOTIDE SEQUENCE [LARGE SCALE GENOMIC DNA]</scope>
    <source>
        <strain evidence="8 9">12B1</strain>
    </source>
</reference>
<evidence type="ECO:0000313" key="9">
    <source>
        <dbReference type="Proteomes" id="UP001515480"/>
    </source>
</evidence>
<dbReference type="Proteomes" id="UP001515480">
    <property type="component" value="Unassembled WGS sequence"/>
</dbReference>
<dbReference type="PROSITE" id="PS50922">
    <property type="entry name" value="TLC"/>
    <property type="match status" value="1"/>
</dbReference>
<organism evidence="8 9">
    <name type="scientific">Prymnesium parvum</name>
    <name type="common">Toxic golden alga</name>
    <dbReference type="NCBI Taxonomy" id="97485"/>
    <lineage>
        <taxon>Eukaryota</taxon>
        <taxon>Haptista</taxon>
        <taxon>Haptophyta</taxon>
        <taxon>Prymnesiophyceae</taxon>
        <taxon>Prymnesiales</taxon>
        <taxon>Prymnesiaceae</taxon>
        <taxon>Prymnesium</taxon>
    </lineage>
</organism>
<dbReference type="GO" id="GO:0055088">
    <property type="term" value="P:lipid homeostasis"/>
    <property type="evidence" value="ECO:0007669"/>
    <property type="project" value="TreeGrafter"/>
</dbReference>
<dbReference type="GO" id="GO:0016020">
    <property type="term" value="C:membrane"/>
    <property type="evidence" value="ECO:0007669"/>
    <property type="project" value="UniProtKB-SubCell"/>
</dbReference>
<evidence type="ECO:0000256" key="6">
    <source>
        <dbReference type="SAM" id="Phobius"/>
    </source>
</evidence>
<keyword evidence="3 6" id="KW-1133">Transmembrane helix</keyword>
<evidence type="ECO:0000259" key="7">
    <source>
        <dbReference type="PROSITE" id="PS50922"/>
    </source>
</evidence>
<evidence type="ECO:0000256" key="4">
    <source>
        <dbReference type="ARBA" id="ARBA00023136"/>
    </source>
</evidence>
<dbReference type="AlphaFoldDB" id="A0AB34INH6"/>
<evidence type="ECO:0000313" key="8">
    <source>
        <dbReference type="EMBL" id="KAL1502979.1"/>
    </source>
</evidence>
<dbReference type="SMART" id="SM00724">
    <property type="entry name" value="TLC"/>
    <property type="match status" value="1"/>
</dbReference>
<evidence type="ECO:0000256" key="1">
    <source>
        <dbReference type="ARBA" id="ARBA00004141"/>
    </source>
</evidence>
<feature type="transmembrane region" description="Helical" evidence="6">
    <location>
        <begin position="227"/>
        <end position="247"/>
    </location>
</feature>
<protein>
    <recommendedName>
        <fullName evidence="7">TLC domain-containing protein</fullName>
    </recommendedName>
</protein>
<dbReference type="PANTHER" id="PTHR13439">
    <property type="entry name" value="CT120 PROTEIN"/>
    <property type="match status" value="1"/>
</dbReference>
<name>A0AB34INH6_PRYPA</name>
<proteinExistence type="predicted"/>
<keyword evidence="2 5" id="KW-0812">Transmembrane</keyword>
<feature type="transmembrane region" description="Helical" evidence="6">
    <location>
        <begin position="12"/>
        <end position="29"/>
    </location>
</feature>
<feature type="transmembrane region" description="Helical" evidence="6">
    <location>
        <begin position="49"/>
        <end position="74"/>
    </location>
</feature>
<dbReference type="EMBL" id="JBGBPQ010000022">
    <property type="protein sequence ID" value="KAL1502979.1"/>
    <property type="molecule type" value="Genomic_DNA"/>
</dbReference>
<evidence type="ECO:0000256" key="5">
    <source>
        <dbReference type="PROSITE-ProRule" id="PRU00205"/>
    </source>
</evidence>
<feature type="transmembrane region" description="Helical" evidence="6">
    <location>
        <begin position="183"/>
        <end position="207"/>
    </location>
</feature>
<evidence type="ECO:0000256" key="3">
    <source>
        <dbReference type="ARBA" id="ARBA00022989"/>
    </source>
</evidence>
<keyword evidence="4 5" id="KW-0472">Membrane</keyword>
<feature type="domain" description="TLC" evidence="7">
    <location>
        <begin position="48"/>
        <end position="256"/>
    </location>
</feature>
<evidence type="ECO:0000256" key="2">
    <source>
        <dbReference type="ARBA" id="ARBA00022692"/>
    </source>
</evidence>
<comment type="caution">
    <text evidence="8">The sequence shown here is derived from an EMBL/GenBank/DDBJ whole genome shotgun (WGS) entry which is preliminary data.</text>
</comment>
<keyword evidence="9" id="KW-1185">Reference proteome</keyword>
<accession>A0AB34INH6</accession>
<sequence length="274" mass="30449">MFSPVVHPQHVQLLASLTAAFSLGFLLLLELSLIPMRKFTLRHSMRPSVAVFLSSCIVSMANALCTSGFAASAFYELTTSSQPISLTMAAPESLVRSCAITCAYFIADCYQMVRYREDSKREMGAMGMAIMWFHHSVSLVLWPYSVLTNKCAFFVSFFLFTEITNIGQNIFHACNKGNLGSKITAVVGSCWLVSFFVVRIVPMPWLVYHYVKLHWEGGVGQTGLETVVSLVTIPLPWMLNTYWFILLSMKAIRMLRGGCGTRAQAAPMGTPVLE</sequence>
<dbReference type="InterPro" id="IPR006634">
    <property type="entry name" value="TLC-dom"/>
</dbReference>